<feature type="compositionally biased region" description="Low complexity" evidence="1">
    <location>
        <begin position="382"/>
        <end position="397"/>
    </location>
</feature>
<dbReference type="PANTHER" id="PTHR16502:SF0">
    <property type="entry name" value="KERATINOCYTE-ASSOCIATED TRANSMEMBRANE PROTEIN 2"/>
    <property type="match status" value="1"/>
</dbReference>
<dbReference type="OrthoDB" id="5846619at2759"/>
<keyword evidence="2" id="KW-0812">Transmembrane</keyword>
<feature type="compositionally biased region" description="Acidic residues" evidence="1">
    <location>
        <begin position="546"/>
        <end position="559"/>
    </location>
</feature>
<evidence type="ECO:0000313" key="3">
    <source>
        <dbReference type="EMBL" id="GFR26862.1"/>
    </source>
</evidence>
<dbReference type="EMBL" id="BMAO01008849">
    <property type="protein sequence ID" value="GFR26862.1"/>
    <property type="molecule type" value="Genomic_DNA"/>
</dbReference>
<feature type="compositionally biased region" description="Basic and acidic residues" evidence="1">
    <location>
        <begin position="272"/>
        <end position="285"/>
    </location>
</feature>
<dbReference type="Proteomes" id="UP000887116">
    <property type="component" value="Unassembled WGS sequence"/>
</dbReference>
<organism evidence="3 4">
    <name type="scientific">Trichonephila clavata</name>
    <name type="common">Joro spider</name>
    <name type="synonym">Nephila clavata</name>
    <dbReference type="NCBI Taxonomy" id="2740835"/>
    <lineage>
        <taxon>Eukaryota</taxon>
        <taxon>Metazoa</taxon>
        <taxon>Ecdysozoa</taxon>
        <taxon>Arthropoda</taxon>
        <taxon>Chelicerata</taxon>
        <taxon>Arachnida</taxon>
        <taxon>Araneae</taxon>
        <taxon>Araneomorphae</taxon>
        <taxon>Entelegynae</taxon>
        <taxon>Araneoidea</taxon>
        <taxon>Nephilidae</taxon>
        <taxon>Trichonephila</taxon>
    </lineage>
</organism>
<evidence type="ECO:0000256" key="1">
    <source>
        <dbReference type="SAM" id="MobiDB-lite"/>
    </source>
</evidence>
<feature type="compositionally biased region" description="Polar residues" evidence="1">
    <location>
        <begin position="257"/>
        <end position="271"/>
    </location>
</feature>
<sequence>MFFHYCSSAPVTTAKNSYSEFIEDLKSNKCVMPQQIQLPFENPELNNFEYLSSYLTICQNTKSPKRSKEAVILCKEIFSNLQNISCSTKTVALPDINIMLSQEVCSDINALKNSVPENEGSLLKRLTDNFLCDIMCDGVFQKACQVLLWSYEVRKHIASVNVPNNEQMSNASQKVNEENKNNFVVEAQGNESKLLNLTSKISQSETVLKNTQASGKISSTDITEPSKDEKQGNHLTTLEISEDHKNQNELIPSINIKETNSNLQENPSHQVTDTKIEAEPQERLEVGVDSNKNNELEEAENHNNLVSTDVDRKAQQVSKDSSVNLSTNKGLSHSDDQAKNNQGTNIPVENEQNISLKNAASNDNENIANEETGQINDKNDNVKNTIVNNNNETQTIRNNEDQNAVDTEINDEQTQKQGSENSAIARNEIEGTHKSIINNIDEGTQNQEKGNITDKTKNILTDQNPIPVKAEKPDPTVTVSEKTSLKADLKSSPKNSTAPKISIPNSELPSVATESSSQAPTEVTVALEKMEGENDAHQPAEKEPDQYTDDLENNGDDDEYPRHDYDGDLYNTKTRESNPDIPNTVDIPAPKEVVTSQQEKPMEFPSRDSFGQETNDIQMIAAFPEQEDSHFFFYFLSIVLILMAGYLIFHNKQKIIALIVEGRHERNRRSHRAGYKKLETK</sequence>
<keyword evidence="4" id="KW-1185">Reference proteome</keyword>
<feature type="region of interest" description="Disordered" evidence="1">
    <location>
        <begin position="440"/>
        <end position="587"/>
    </location>
</feature>
<feature type="compositionally biased region" description="Polar residues" evidence="1">
    <location>
        <begin position="206"/>
        <end position="223"/>
    </location>
</feature>
<dbReference type="Pfam" id="PF17818">
    <property type="entry name" value="KCT2"/>
    <property type="match status" value="1"/>
</dbReference>
<feature type="compositionally biased region" description="Polar residues" evidence="1">
    <location>
        <begin position="492"/>
        <end position="521"/>
    </location>
</feature>
<feature type="region of interest" description="Disordered" evidence="1">
    <location>
        <begin position="297"/>
        <end position="351"/>
    </location>
</feature>
<feature type="compositionally biased region" description="Polar residues" evidence="1">
    <location>
        <begin position="315"/>
        <end position="331"/>
    </location>
</feature>
<proteinExistence type="predicted"/>
<comment type="caution">
    <text evidence="3">The sequence shown here is derived from an EMBL/GenBank/DDBJ whole genome shotgun (WGS) entry which is preliminary data.</text>
</comment>
<feature type="transmembrane region" description="Helical" evidence="2">
    <location>
        <begin position="631"/>
        <end position="649"/>
    </location>
</feature>
<evidence type="ECO:0000313" key="4">
    <source>
        <dbReference type="Proteomes" id="UP000887116"/>
    </source>
</evidence>
<accession>A0A8X6LZX6</accession>
<feature type="compositionally biased region" description="Basic and acidic residues" evidence="1">
    <location>
        <begin position="528"/>
        <end position="545"/>
    </location>
</feature>
<gene>
    <name evidence="3" type="primary">AVEN_102377_1</name>
    <name evidence="3" type="ORF">TNCT_22731</name>
</gene>
<name>A0A8X6LZX6_TRICU</name>
<dbReference type="PANTHER" id="PTHR16502">
    <property type="entry name" value="KERATINOCYTE-ASSOCIATED TRANSMEMBRANE PROTEIN 2"/>
    <property type="match status" value="1"/>
</dbReference>
<protein>
    <submittedName>
        <fullName evidence="3">Uncharacterized protein</fullName>
    </submittedName>
</protein>
<dbReference type="InterPro" id="IPR037645">
    <property type="entry name" value="KCT2"/>
</dbReference>
<feature type="region of interest" description="Disordered" evidence="1">
    <location>
        <begin position="206"/>
        <end position="232"/>
    </location>
</feature>
<keyword evidence="2" id="KW-1133">Transmembrane helix</keyword>
<feature type="compositionally biased region" description="Polar residues" evidence="1">
    <location>
        <begin position="339"/>
        <end position="351"/>
    </location>
</feature>
<evidence type="ECO:0000256" key="2">
    <source>
        <dbReference type="SAM" id="Phobius"/>
    </source>
</evidence>
<reference evidence="3" key="1">
    <citation type="submission" date="2020-07" db="EMBL/GenBank/DDBJ databases">
        <title>Multicomponent nature underlies the extraordinary mechanical properties of spider dragline silk.</title>
        <authorList>
            <person name="Kono N."/>
            <person name="Nakamura H."/>
            <person name="Mori M."/>
            <person name="Yoshida Y."/>
            <person name="Ohtoshi R."/>
            <person name="Malay A.D."/>
            <person name="Moran D.A.P."/>
            <person name="Tomita M."/>
            <person name="Numata K."/>
            <person name="Arakawa K."/>
        </authorList>
    </citation>
    <scope>NUCLEOTIDE SEQUENCE</scope>
</reference>
<feature type="region of interest" description="Disordered" evidence="1">
    <location>
        <begin position="257"/>
        <end position="285"/>
    </location>
</feature>
<feature type="region of interest" description="Disordered" evidence="1">
    <location>
        <begin position="370"/>
        <end position="404"/>
    </location>
</feature>
<feature type="compositionally biased region" description="Polar residues" evidence="1">
    <location>
        <begin position="440"/>
        <end position="450"/>
    </location>
</feature>
<dbReference type="AlphaFoldDB" id="A0A8X6LZX6"/>
<keyword evidence="2" id="KW-0472">Membrane</keyword>